<feature type="region of interest" description="Disordered" evidence="1">
    <location>
        <begin position="213"/>
        <end position="301"/>
    </location>
</feature>
<reference evidence="2" key="1">
    <citation type="journal article" date="2017" name="Nature">
        <title>The sunflower genome provides insights into oil metabolism, flowering and Asterid evolution.</title>
        <authorList>
            <person name="Badouin H."/>
            <person name="Gouzy J."/>
            <person name="Grassa C.J."/>
            <person name="Murat F."/>
            <person name="Staton S.E."/>
            <person name="Cottret L."/>
            <person name="Lelandais-Briere C."/>
            <person name="Owens G.L."/>
            <person name="Carrere S."/>
            <person name="Mayjonade B."/>
            <person name="Legrand L."/>
            <person name="Gill N."/>
            <person name="Kane N.C."/>
            <person name="Bowers J.E."/>
            <person name="Hubner S."/>
            <person name="Bellec A."/>
            <person name="Berard A."/>
            <person name="Berges H."/>
            <person name="Blanchet N."/>
            <person name="Boniface M.C."/>
            <person name="Brunel D."/>
            <person name="Catrice O."/>
            <person name="Chaidir N."/>
            <person name="Claudel C."/>
            <person name="Donnadieu C."/>
            <person name="Faraut T."/>
            <person name="Fievet G."/>
            <person name="Helmstetter N."/>
            <person name="King M."/>
            <person name="Knapp S.J."/>
            <person name="Lai Z."/>
            <person name="Le Paslier M.C."/>
            <person name="Lippi Y."/>
            <person name="Lorenzon L."/>
            <person name="Mandel J.R."/>
            <person name="Marage G."/>
            <person name="Marchand G."/>
            <person name="Marquand E."/>
            <person name="Bret-Mestries E."/>
            <person name="Morien E."/>
            <person name="Nambeesan S."/>
            <person name="Nguyen T."/>
            <person name="Pegot-Espagnet P."/>
            <person name="Pouilly N."/>
            <person name="Raftis F."/>
            <person name="Sallet E."/>
            <person name="Schiex T."/>
            <person name="Thomas J."/>
            <person name="Vandecasteele C."/>
            <person name="Vares D."/>
            <person name="Vear F."/>
            <person name="Vautrin S."/>
            <person name="Crespi M."/>
            <person name="Mangin B."/>
            <person name="Burke J.M."/>
            <person name="Salse J."/>
            <person name="Munos S."/>
            <person name="Vincourt P."/>
            <person name="Rieseberg L.H."/>
            <person name="Langlade N.B."/>
        </authorList>
    </citation>
    <scope>NUCLEOTIDE SEQUENCE</scope>
    <source>
        <tissue evidence="2">Leaves</tissue>
    </source>
</reference>
<feature type="region of interest" description="Disordered" evidence="1">
    <location>
        <begin position="149"/>
        <end position="196"/>
    </location>
</feature>
<name>A0A9K3IWC4_HELAN</name>
<organism evidence="2 3">
    <name type="scientific">Helianthus annuus</name>
    <name type="common">Common sunflower</name>
    <dbReference type="NCBI Taxonomy" id="4232"/>
    <lineage>
        <taxon>Eukaryota</taxon>
        <taxon>Viridiplantae</taxon>
        <taxon>Streptophyta</taxon>
        <taxon>Embryophyta</taxon>
        <taxon>Tracheophyta</taxon>
        <taxon>Spermatophyta</taxon>
        <taxon>Magnoliopsida</taxon>
        <taxon>eudicotyledons</taxon>
        <taxon>Gunneridae</taxon>
        <taxon>Pentapetalae</taxon>
        <taxon>asterids</taxon>
        <taxon>campanulids</taxon>
        <taxon>Asterales</taxon>
        <taxon>Asteraceae</taxon>
        <taxon>Asteroideae</taxon>
        <taxon>Heliantheae alliance</taxon>
        <taxon>Heliantheae</taxon>
        <taxon>Helianthus</taxon>
    </lineage>
</organism>
<feature type="compositionally biased region" description="Basic and acidic residues" evidence="1">
    <location>
        <begin position="240"/>
        <end position="255"/>
    </location>
</feature>
<evidence type="ECO:0000313" key="2">
    <source>
        <dbReference type="EMBL" id="KAF5804167.1"/>
    </source>
</evidence>
<dbReference type="EMBL" id="MNCJ02000320">
    <property type="protein sequence ID" value="KAF5804167.1"/>
    <property type="molecule type" value="Genomic_DNA"/>
</dbReference>
<dbReference type="Gramene" id="mRNA:HanXRQr2_Chr05g0194021">
    <property type="protein sequence ID" value="CDS:HanXRQr2_Chr05g0194021.1"/>
    <property type="gene ID" value="HanXRQr2_Chr05g0194021"/>
</dbReference>
<proteinExistence type="predicted"/>
<comment type="caution">
    <text evidence="2">The sequence shown here is derived from an EMBL/GenBank/DDBJ whole genome shotgun (WGS) entry which is preliminary data.</text>
</comment>
<accession>A0A9K3IWC4</accession>
<protein>
    <submittedName>
        <fullName evidence="2">Uncharacterized protein</fullName>
    </submittedName>
</protein>
<sequence length="316" mass="36969">MCMVTALVLNKKYNFSKIVFHYMKENITSGSKTWIYPRFVQMMLDHAYPDLEKDEENDLLGLYHMDNETLTILSRYHKNHPESKAKVEFFGFIKDKNYKDPDPVDHQKWRNDKEMKEPSAADELAKLADFKETRNEWFLKVEKKKRSRKITPKVQVEEGSSSQPKKRQKNVVETLVVDEPEEEEPEADVEGDHVRLSLESDRLLKALKESFETEKAAKAAGVEGDNEEESSSSSEEEIDETNRLKRIRDDIEKEKQLKRKRREEKDDDVYIPSPEHVQEVQTPPSEKTKKSNAMKRVVSPKVVRKMTIKLNPKRAS</sequence>
<dbReference type="Proteomes" id="UP000215914">
    <property type="component" value="Unassembled WGS sequence"/>
</dbReference>
<evidence type="ECO:0000256" key="1">
    <source>
        <dbReference type="SAM" id="MobiDB-lite"/>
    </source>
</evidence>
<evidence type="ECO:0000313" key="3">
    <source>
        <dbReference type="Proteomes" id="UP000215914"/>
    </source>
</evidence>
<keyword evidence="3" id="KW-1185">Reference proteome</keyword>
<dbReference type="AlphaFoldDB" id="A0A9K3IWC4"/>
<feature type="compositionally biased region" description="Acidic residues" evidence="1">
    <location>
        <begin position="224"/>
        <end position="239"/>
    </location>
</feature>
<reference evidence="2" key="2">
    <citation type="submission" date="2020-06" db="EMBL/GenBank/DDBJ databases">
        <title>Helianthus annuus Genome sequencing and assembly Release 2.</title>
        <authorList>
            <person name="Gouzy J."/>
            <person name="Langlade N."/>
            <person name="Munos S."/>
        </authorList>
    </citation>
    <scope>NUCLEOTIDE SEQUENCE</scope>
    <source>
        <tissue evidence="2">Leaves</tissue>
    </source>
</reference>
<gene>
    <name evidence="2" type="ORF">HanXRQr2_Chr05g0194021</name>
</gene>
<feature type="compositionally biased region" description="Acidic residues" evidence="1">
    <location>
        <begin position="176"/>
        <end position="189"/>
    </location>
</feature>